<organism evidence="1 2">
    <name type="scientific">Microcella alkaliphila</name>
    <dbReference type="NCBI Taxonomy" id="279828"/>
    <lineage>
        <taxon>Bacteria</taxon>
        <taxon>Bacillati</taxon>
        <taxon>Actinomycetota</taxon>
        <taxon>Actinomycetes</taxon>
        <taxon>Micrococcales</taxon>
        <taxon>Microbacteriaceae</taxon>
        <taxon>Microcella</taxon>
    </lineage>
</organism>
<dbReference type="EMBL" id="AP017315">
    <property type="protein sequence ID" value="BAU31805.1"/>
    <property type="molecule type" value="Genomic_DNA"/>
</dbReference>
<dbReference type="AlphaFoldDB" id="A0A0U5BTP8"/>
<gene>
    <name evidence="1" type="ORF">MalAC0309_0940</name>
</gene>
<reference evidence="1 2" key="2">
    <citation type="submission" date="2016-01" db="EMBL/GenBank/DDBJ databases">
        <title>Microcella alkaliphila JAM AC0309 whole genome shotgun sequence.</title>
        <authorList>
            <person name="Kurata A."/>
            <person name="Hirose Y."/>
            <person name="Kishimoto N."/>
            <person name="Kobayashi T."/>
        </authorList>
    </citation>
    <scope>NUCLEOTIDE SEQUENCE [LARGE SCALE GENOMIC DNA]</scope>
    <source>
        <strain evidence="1 2">JAM AC0309</strain>
    </source>
</reference>
<protein>
    <submittedName>
        <fullName evidence="1">Putative transcriptional regulator, CopG family</fullName>
    </submittedName>
</protein>
<accession>A0A0U5BTP8</accession>
<dbReference type="OrthoDB" id="73061at2"/>
<proteinExistence type="predicted"/>
<reference evidence="2" key="1">
    <citation type="submission" date="2015-12" db="EMBL/GenBank/DDBJ databases">
        <authorList>
            <person name="Shamseldin A."/>
            <person name="Moawad H."/>
            <person name="Abd El-Rahim W.M."/>
            <person name="Sadowsky M.J."/>
        </authorList>
    </citation>
    <scope>NUCLEOTIDE SEQUENCE [LARGE SCALE GENOMIC DNA]</scope>
    <source>
        <strain evidence="2">JAM AC0309</strain>
    </source>
</reference>
<dbReference type="Proteomes" id="UP000218965">
    <property type="component" value="Chromosome"/>
</dbReference>
<name>A0A0U5BTP8_9MICO</name>
<dbReference type="RefSeq" id="WP_096420987.1">
    <property type="nucleotide sequence ID" value="NZ_AP017315.1"/>
</dbReference>
<sequence length="82" mass="9576">MKTAISIPERDFERFERVASRHGMNRSQFYREAARRLADELENEGELTRLANAVLARSRAVNNDTDDFVRESERTIETGTDW</sequence>
<dbReference type="KEGG" id="malk:MalAC0309_0940"/>
<evidence type="ECO:0000313" key="2">
    <source>
        <dbReference type="Proteomes" id="UP000218965"/>
    </source>
</evidence>
<evidence type="ECO:0000313" key="1">
    <source>
        <dbReference type="EMBL" id="BAU31805.1"/>
    </source>
</evidence>